<dbReference type="PROSITE" id="PS00463">
    <property type="entry name" value="ZN2_CY6_FUNGAL_1"/>
    <property type="match status" value="1"/>
</dbReference>
<proteinExistence type="predicted"/>
<dbReference type="PROSITE" id="PS50048">
    <property type="entry name" value="ZN2_CY6_FUNGAL_2"/>
    <property type="match status" value="1"/>
</dbReference>
<dbReference type="CDD" id="cd00067">
    <property type="entry name" value="GAL4"/>
    <property type="match status" value="1"/>
</dbReference>
<dbReference type="InterPro" id="IPR021858">
    <property type="entry name" value="Fun_TF"/>
</dbReference>
<evidence type="ECO:0000256" key="3">
    <source>
        <dbReference type="ARBA" id="ARBA00023015"/>
    </source>
</evidence>
<name>A0A1L9SIH4_9EURO</name>
<gene>
    <name evidence="8" type="ORF">ASPZODRAFT_141621</name>
</gene>
<dbReference type="SMART" id="SM00066">
    <property type="entry name" value="GAL4"/>
    <property type="match status" value="1"/>
</dbReference>
<dbReference type="InterPro" id="IPR001138">
    <property type="entry name" value="Zn2Cys6_DnaBD"/>
</dbReference>
<dbReference type="RefSeq" id="XP_022581344.1">
    <property type="nucleotide sequence ID" value="XM_022724766.1"/>
</dbReference>
<dbReference type="PANTHER" id="PTHR36206:SF12">
    <property type="entry name" value="ASPERCRYPTIN BIOSYNTHESIS CLUSTER-SPECIFIC TRANSCRIPTION REGULATOR ATNN-RELATED"/>
    <property type="match status" value="1"/>
</dbReference>
<dbReference type="GO" id="GO:0008270">
    <property type="term" value="F:zinc ion binding"/>
    <property type="evidence" value="ECO:0007669"/>
    <property type="project" value="InterPro"/>
</dbReference>
<sequence length="561" mass="64260">MDLDDVRCRGSPKSSFLLLKYHWSIRRISCVGSKEFRYTMQSNKPNITSSRKSRQKRWAPKTRAGCLTCRIRKIKCDEAKPSCQKCLSTGRKCDGYQEAVQVKPADPSPHLALSAWDLLSQNPDEKKNFAFFCSVTTGHLAGSFDLDFWSRQLLQISHQYPTLWHGVIALACIHREFITESAPPTLPRVGESLKLSFALQQFNKSIQSLTQIISQKWLSNFDKQVVLITSILYTCLCILQGRQLQAFMHLRNGLRLFHQWKAGVKFLDSSDDSSSTDNMFLLIFTRLDTQLRPYLASQPAVLPWTEHNQVIPASTTDAPFASIFDAYALLEQLFNSVIQVVLNQNLLSSAISHQKQRYSLLFQKWDARLSRLFSRNPEYRQDKALDLIRSRRLFAHIFLSLDISQGELAHDVLLDDYSELVETASRILENSPATSVPSHHPTFSLETAVVEALYWTGVHCREPNIRRRALRLLHQYPRREGICEGMLAAKMVENAMRLEETACSEPSPASPCTHGQWVCEKHRVSAWEYILITDRQIRIVMRTVEDVALARPGTDFVALWW</sequence>
<keyword evidence="5" id="KW-0804">Transcription</keyword>
<keyword evidence="3" id="KW-0805">Transcription regulation</keyword>
<keyword evidence="2" id="KW-0862">Zinc</keyword>
<accession>A0A1L9SIH4</accession>
<dbReference type="PANTHER" id="PTHR36206">
    <property type="entry name" value="ASPERCRYPTIN BIOSYNTHESIS CLUSTER-SPECIFIC TRANSCRIPTION REGULATOR ATNN-RELATED"/>
    <property type="match status" value="1"/>
</dbReference>
<dbReference type="GO" id="GO:0003677">
    <property type="term" value="F:DNA binding"/>
    <property type="evidence" value="ECO:0007669"/>
    <property type="project" value="UniProtKB-KW"/>
</dbReference>
<dbReference type="SUPFAM" id="SSF57701">
    <property type="entry name" value="Zn2/Cys6 DNA-binding domain"/>
    <property type="match status" value="1"/>
</dbReference>
<keyword evidence="6" id="KW-0539">Nucleus</keyword>
<evidence type="ECO:0000256" key="5">
    <source>
        <dbReference type="ARBA" id="ARBA00023163"/>
    </source>
</evidence>
<evidence type="ECO:0000313" key="8">
    <source>
        <dbReference type="EMBL" id="OJJ46834.1"/>
    </source>
</evidence>
<evidence type="ECO:0000256" key="1">
    <source>
        <dbReference type="ARBA" id="ARBA00022723"/>
    </source>
</evidence>
<dbReference type="Pfam" id="PF11951">
    <property type="entry name" value="Fungal_trans_2"/>
    <property type="match status" value="1"/>
</dbReference>
<evidence type="ECO:0000256" key="6">
    <source>
        <dbReference type="ARBA" id="ARBA00023242"/>
    </source>
</evidence>
<dbReference type="GO" id="GO:0000981">
    <property type="term" value="F:DNA-binding transcription factor activity, RNA polymerase II-specific"/>
    <property type="evidence" value="ECO:0007669"/>
    <property type="project" value="InterPro"/>
</dbReference>
<dbReference type="VEuPathDB" id="FungiDB:ASPZODRAFT_141621"/>
<evidence type="ECO:0000313" key="9">
    <source>
        <dbReference type="Proteomes" id="UP000184188"/>
    </source>
</evidence>
<feature type="domain" description="Zn(2)-C6 fungal-type" evidence="7">
    <location>
        <begin position="65"/>
        <end position="93"/>
    </location>
</feature>
<organism evidence="8 9">
    <name type="scientific">Penicilliopsis zonata CBS 506.65</name>
    <dbReference type="NCBI Taxonomy" id="1073090"/>
    <lineage>
        <taxon>Eukaryota</taxon>
        <taxon>Fungi</taxon>
        <taxon>Dikarya</taxon>
        <taxon>Ascomycota</taxon>
        <taxon>Pezizomycotina</taxon>
        <taxon>Eurotiomycetes</taxon>
        <taxon>Eurotiomycetidae</taxon>
        <taxon>Eurotiales</taxon>
        <taxon>Aspergillaceae</taxon>
        <taxon>Penicilliopsis</taxon>
    </lineage>
</organism>
<keyword evidence="1" id="KW-0479">Metal-binding</keyword>
<dbReference type="Gene3D" id="4.10.240.10">
    <property type="entry name" value="Zn(2)-C6 fungal-type DNA-binding domain"/>
    <property type="match status" value="1"/>
</dbReference>
<dbReference type="InterPro" id="IPR036864">
    <property type="entry name" value="Zn2-C6_fun-type_DNA-bd_sf"/>
</dbReference>
<dbReference type="Proteomes" id="UP000184188">
    <property type="component" value="Unassembled WGS sequence"/>
</dbReference>
<dbReference type="OrthoDB" id="2593732at2759"/>
<reference evidence="9" key="1">
    <citation type="journal article" date="2017" name="Genome Biol.">
        <title>Comparative genomics reveals high biological diversity and specific adaptations in the industrially and medically important fungal genus Aspergillus.</title>
        <authorList>
            <person name="de Vries R.P."/>
            <person name="Riley R."/>
            <person name="Wiebenga A."/>
            <person name="Aguilar-Osorio G."/>
            <person name="Amillis S."/>
            <person name="Uchima C.A."/>
            <person name="Anderluh G."/>
            <person name="Asadollahi M."/>
            <person name="Askin M."/>
            <person name="Barry K."/>
            <person name="Battaglia E."/>
            <person name="Bayram O."/>
            <person name="Benocci T."/>
            <person name="Braus-Stromeyer S.A."/>
            <person name="Caldana C."/>
            <person name="Canovas D."/>
            <person name="Cerqueira G.C."/>
            <person name="Chen F."/>
            <person name="Chen W."/>
            <person name="Choi C."/>
            <person name="Clum A."/>
            <person name="Dos Santos R.A."/>
            <person name="Damasio A.R."/>
            <person name="Diallinas G."/>
            <person name="Emri T."/>
            <person name="Fekete E."/>
            <person name="Flipphi M."/>
            <person name="Freyberg S."/>
            <person name="Gallo A."/>
            <person name="Gournas C."/>
            <person name="Habgood R."/>
            <person name="Hainaut M."/>
            <person name="Harispe M.L."/>
            <person name="Henrissat B."/>
            <person name="Hilden K.S."/>
            <person name="Hope R."/>
            <person name="Hossain A."/>
            <person name="Karabika E."/>
            <person name="Karaffa L."/>
            <person name="Karanyi Z."/>
            <person name="Krasevec N."/>
            <person name="Kuo A."/>
            <person name="Kusch H."/>
            <person name="LaButti K."/>
            <person name="Lagendijk E.L."/>
            <person name="Lapidus A."/>
            <person name="Levasseur A."/>
            <person name="Lindquist E."/>
            <person name="Lipzen A."/>
            <person name="Logrieco A.F."/>
            <person name="MacCabe A."/>
            <person name="Maekelae M.R."/>
            <person name="Malavazi I."/>
            <person name="Melin P."/>
            <person name="Meyer V."/>
            <person name="Mielnichuk N."/>
            <person name="Miskei M."/>
            <person name="Molnar A.P."/>
            <person name="Mule G."/>
            <person name="Ngan C.Y."/>
            <person name="Orejas M."/>
            <person name="Orosz E."/>
            <person name="Ouedraogo J.P."/>
            <person name="Overkamp K.M."/>
            <person name="Park H.-S."/>
            <person name="Perrone G."/>
            <person name="Piumi F."/>
            <person name="Punt P.J."/>
            <person name="Ram A.F."/>
            <person name="Ramon A."/>
            <person name="Rauscher S."/>
            <person name="Record E."/>
            <person name="Riano-Pachon D.M."/>
            <person name="Robert V."/>
            <person name="Roehrig J."/>
            <person name="Ruller R."/>
            <person name="Salamov A."/>
            <person name="Salih N.S."/>
            <person name="Samson R.A."/>
            <person name="Sandor E."/>
            <person name="Sanguinetti M."/>
            <person name="Schuetze T."/>
            <person name="Sepcic K."/>
            <person name="Shelest E."/>
            <person name="Sherlock G."/>
            <person name="Sophianopoulou V."/>
            <person name="Squina F.M."/>
            <person name="Sun H."/>
            <person name="Susca A."/>
            <person name="Todd R.B."/>
            <person name="Tsang A."/>
            <person name="Unkles S.E."/>
            <person name="van de Wiele N."/>
            <person name="van Rossen-Uffink D."/>
            <person name="Oliveira J.V."/>
            <person name="Vesth T.C."/>
            <person name="Visser J."/>
            <person name="Yu J.-H."/>
            <person name="Zhou M."/>
            <person name="Andersen M.R."/>
            <person name="Archer D.B."/>
            <person name="Baker S.E."/>
            <person name="Benoit I."/>
            <person name="Brakhage A.A."/>
            <person name="Braus G.H."/>
            <person name="Fischer R."/>
            <person name="Frisvad J.C."/>
            <person name="Goldman G.H."/>
            <person name="Houbraken J."/>
            <person name="Oakley B."/>
            <person name="Pocsi I."/>
            <person name="Scazzocchio C."/>
            <person name="Seiboth B."/>
            <person name="vanKuyk P.A."/>
            <person name="Wortman J."/>
            <person name="Dyer P.S."/>
            <person name="Grigoriev I.V."/>
        </authorList>
    </citation>
    <scope>NUCLEOTIDE SEQUENCE [LARGE SCALE GENOMIC DNA]</scope>
    <source>
        <strain evidence="9">CBS 506.65</strain>
    </source>
</reference>
<dbReference type="GeneID" id="34611231"/>
<evidence type="ECO:0000259" key="7">
    <source>
        <dbReference type="PROSITE" id="PS50048"/>
    </source>
</evidence>
<dbReference type="Pfam" id="PF00172">
    <property type="entry name" value="Zn_clus"/>
    <property type="match status" value="1"/>
</dbReference>
<dbReference type="EMBL" id="KV878341">
    <property type="protein sequence ID" value="OJJ46834.1"/>
    <property type="molecule type" value="Genomic_DNA"/>
</dbReference>
<evidence type="ECO:0000256" key="4">
    <source>
        <dbReference type="ARBA" id="ARBA00023125"/>
    </source>
</evidence>
<keyword evidence="4" id="KW-0238">DNA-binding</keyword>
<protein>
    <recommendedName>
        <fullName evidence="7">Zn(2)-C6 fungal-type domain-containing protein</fullName>
    </recommendedName>
</protein>
<dbReference type="STRING" id="1073090.A0A1L9SIH4"/>
<evidence type="ECO:0000256" key="2">
    <source>
        <dbReference type="ARBA" id="ARBA00022833"/>
    </source>
</evidence>
<dbReference type="AlphaFoldDB" id="A0A1L9SIH4"/>
<dbReference type="InterPro" id="IPR052360">
    <property type="entry name" value="Transcr_Regulatory_Proteins"/>
</dbReference>
<keyword evidence="9" id="KW-1185">Reference proteome</keyword>